<sequence length="246" mass="27063">MNTHEMAAAETQPIGALGQTHIAFCMMKERTKELFNDKTKGPMDEVMNLATTTSRFDGLAAHLLRAVVLQYAGEFDDIERAEALDRYVDVNKVRLPDWQGALLSHMAADAALQLDDHASPLRIAVPQNLPDGAVGDTLVYRVLGMKWGVANVDEWVATAKARGIDPLSDVADAERPTSLRIWAASARGAMHPDLSTQQEEDTKERLQGLTTCDNVERLAMADQDSPEKCSLDSTFAYYLSSVWGIK</sequence>
<proteinExistence type="predicted"/>
<keyword evidence="2" id="KW-1185">Reference proteome</keyword>
<dbReference type="Proteomes" id="UP000678513">
    <property type="component" value="Chromosome"/>
</dbReference>
<organism evidence="1 2">
    <name type="scientific">Arachnia rubra</name>
    <dbReference type="NCBI Taxonomy" id="1547448"/>
    <lineage>
        <taxon>Bacteria</taxon>
        <taxon>Bacillati</taxon>
        <taxon>Actinomycetota</taxon>
        <taxon>Actinomycetes</taxon>
        <taxon>Propionibacteriales</taxon>
        <taxon>Propionibacteriaceae</taxon>
        <taxon>Arachnia</taxon>
    </lineage>
</organism>
<evidence type="ECO:0000313" key="2">
    <source>
        <dbReference type="Proteomes" id="UP000678513"/>
    </source>
</evidence>
<gene>
    <name evidence="1" type="ORF">J5A65_13585</name>
</gene>
<dbReference type="EMBL" id="CP072384">
    <property type="protein sequence ID" value="QUC07927.1"/>
    <property type="molecule type" value="Genomic_DNA"/>
</dbReference>
<name>A0ABX7Y409_9ACTN</name>
<protein>
    <submittedName>
        <fullName evidence="1">Uncharacterized protein</fullName>
    </submittedName>
</protein>
<evidence type="ECO:0000313" key="1">
    <source>
        <dbReference type="EMBL" id="QUC07927.1"/>
    </source>
</evidence>
<accession>A0ABX7Y409</accession>
<reference evidence="1 2" key="1">
    <citation type="submission" date="2021-03" db="EMBL/GenBank/DDBJ databases">
        <title>Human Oral Microbial Genomes.</title>
        <authorList>
            <person name="Johnston C.D."/>
            <person name="Chen T."/>
            <person name="Dewhirst F.E."/>
        </authorList>
    </citation>
    <scope>NUCLEOTIDE SEQUENCE [LARGE SCALE GENOMIC DNA]</scope>
    <source>
        <strain evidence="1 2">DSMZ 100122</strain>
    </source>
</reference>
<dbReference type="RefSeq" id="WP_212323195.1">
    <property type="nucleotide sequence ID" value="NZ_AP024463.1"/>
</dbReference>